<dbReference type="CDD" id="cd06224">
    <property type="entry name" value="REM"/>
    <property type="match status" value="1"/>
</dbReference>
<dbReference type="Gene3D" id="1.10.840.10">
    <property type="entry name" value="Ras guanine-nucleotide exchange factors catalytic domain"/>
    <property type="match status" value="1"/>
</dbReference>
<evidence type="ECO:0000256" key="3">
    <source>
        <dbReference type="SAM" id="MobiDB-lite"/>
    </source>
</evidence>
<dbReference type="InterPro" id="IPR008937">
    <property type="entry name" value="Ras-like_GEF"/>
</dbReference>
<dbReference type="PROSITE" id="PS50009">
    <property type="entry name" value="RASGEF_CAT"/>
    <property type="match status" value="1"/>
</dbReference>
<dbReference type="GO" id="GO:0007265">
    <property type="term" value="P:Ras protein signal transduction"/>
    <property type="evidence" value="ECO:0007669"/>
    <property type="project" value="TreeGrafter"/>
</dbReference>
<dbReference type="GO" id="GO:0005085">
    <property type="term" value="F:guanyl-nucleotide exchange factor activity"/>
    <property type="evidence" value="ECO:0007669"/>
    <property type="project" value="UniProtKB-KW"/>
</dbReference>
<dbReference type="GO" id="GO:0005886">
    <property type="term" value="C:plasma membrane"/>
    <property type="evidence" value="ECO:0007669"/>
    <property type="project" value="TreeGrafter"/>
</dbReference>
<dbReference type="PANTHER" id="PTHR23113">
    <property type="entry name" value="GUANINE NUCLEOTIDE EXCHANGE FACTOR"/>
    <property type="match status" value="1"/>
</dbReference>
<evidence type="ECO:0000256" key="1">
    <source>
        <dbReference type="ARBA" id="ARBA00022658"/>
    </source>
</evidence>
<dbReference type="InterPro" id="IPR001895">
    <property type="entry name" value="RASGEF_cat_dom"/>
</dbReference>
<sequence>MEAGMPRTLRASDMAVPGSPRPPRTEPRGSEQAEQPVLGGAPSSAPWTPMIQQLVPTADYCPEKAYIFTFLLSSRLFIEPRELLARVCQLCIEQQQLDEPGLDKARVRKFGPKLLRLLAEWTETFRRDFQEEAAVGLLEDVVGRLARCDESEAPGPAGSAPEAGSPGPGPESLLGTDRPVSYRTQLPASIRRELLGVCSDPYRLAQQLTLVELARLRHIGPEEFVQAFVNKDPLASTKAEGPRTRSLFGDKTKNLEAYVKWFNRLCYLVATEVCMLSKKKRRAQVIEFFIDVARKCFNIGNFNSLMAIVSGMNMSPVSRLKKTWAKVKTAKLFILEPGEHGHQMDPTGNFCNYRAALRGAAHRSLTAHSSQEKIVVPFFSLLIKDIYFLNEGCANRLPNGHVNFEKFLELAKQVGEFITWKQVECPFEQDPSITHYLCAAPAFSEDGLYLASYENESPESHTEKERWKSLRSSIWGKT</sequence>
<keyword evidence="1 2" id="KW-0344">Guanine-nucleotide releasing factor</keyword>
<dbReference type="InterPro" id="IPR023578">
    <property type="entry name" value="Ras_GEF_dom_sf"/>
</dbReference>
<evidence type="ECO:0000313" key="6">
    <source>
        <dbReference type="EMBL" id="KAF6349909.1"/>
    </source>
</evidence>
<dbReference type="VEuPathDB" id="HostDB:RASGEF1C"/>
<dbReference type="CDD" id="cd00155">
    <property type="entry name" value="RasGEF"/>
    <property type="match status" value="1"/>
</dbReference>
<dbReference type="Gene3D" id="1.20.870.10">
    <property type="entry name" value="Son of sevenless (SoS) protein Chain: S domain 1"/>
    <property type="match status" value="1"/>
</dbReference>
<feature type="region of interest" description="Disordered" evidence="3">
    <location>
        <begin position="149"/>
        <end position="178"/>
    </location>
</feature>
<evidence type="ECO:0000256" key="2">
    <source>
        <dbReference type="PROSITE-ProRule" id="PRU00168"/>
    </source>
</evidence>
<gene>
    <name evidence="6" type="ORF">mMyoMyo1_016308</name>
</gene>
<accession>A0A7J7XJT0</accession>
<reference evidence="6 7" key="1">
    <citation type="journal article" date="2020" name="Nature">
        <title>Six reference-quality genomes reveal evolution of bat adaptations.</title>
        <authorList>
            <person name="Jebb D."/>
            <person name="Huang Z."/>
            <person name="Pippel M."/>
            <person name="Hughes G.M."/>
            <person name="Lavrichenko K."/>
            <person name="Devanna P."/>
            <person name="Winkler S."/>
            <person name="Jermiin L.S."/>
            <person name="Skirmuntt E.C."/>
            <person name="Katzourakis A."/>
            <person name="Burkitt-Gray L."/>
            <person name="Ray D.A."/>
            <person name="Sullivan K.A.M."/>
            <person name="Roscito J.G."/>
            <person name="Kirilenko B.M."/>
            <person name="Davalos L.M."/>
            <person name="Corthals A.P."/>
            <person name="Power M.L."/>
            <person name="Jones G."/>
            <person name="Ransome R.D."/>
            <person name="Dechmann D.K.N."/>
            <person name="Locatelli A.G."/>
            <person name="Puechmaille S.J."/>
            <person name="Fedrigo O."/>
            <person name="Jarvis E.D."/>
            <person name="Hiller M."/>
            <person name="Vernes S.C."/>
            <person name="Myers E.W."/>
            <person name="Teeling E.C."/>
        </authorList>
    </citation>
    <scope>NUCLEOTIDE SEQUENCE [LARGE SCALE GENOMIC DNA]</scope>
    <source>
        <strain evidence="6">MMyoMyo1</strain>
        <tissue evidence="6">Flight muscle</tissue>
    </source>
</reference>
<evidence type="ECO:0000259" key="4">
    <source>
        <dbReference type="PROSITE" id="PS50009"/>
    </source>
</evidence>
<feature type="domain" description="N-terminal Ras-GEF" evidence="5">
    <location>
        <begin position="38"/>
        <end position="165"/>
    </location>
</feature>
<protein>
    <submittedName>
        <fullName evidence="6">RasGEF domain family member 1C</fullName>
    </submittedName>
</protein>
<dbReference type="EMBL" id="JABWUV010000006">
    <property type="protein sequence ID" value="KAF6349909.1"/>
    <property type="molecule type" value="Genomic_DNA"/>
</dbReference>
<feature type="compositionally biased region" description="Low complexity" evidence="3">
    <location>
        <begin position="153"/>
        <end position="165"/>
    </location>
</feature>
<dbReference type="Proteomes" id="UP000527355">
    <property type="component" value="Unassembled WGS sequence"/>
</dbReference>
<feature type="region of interest" description="Disordered" evidence="3">
    <location>
        <begin position="1"/>
        <end position="45"/>
    </location>
</feature>
<keyword evidence="7" id="KW-1185">Reference proteome</keyword>
<dbReference type="AlphaFoldDB" id="A0A7J7XJT0"/>
<organism evidence="6 7">
    <name type="scientific">Myotis myotis</name>
    <name type="common">Greater mouse-eared bat</name>
    <name type="synonym">Vespertilio myotis</name>
    <dbReference type="NCBI Taxonomy" id="51298"/>
    <lineage>
        <taxon>Eukaryota</taxon>
        <taxon>Metazoa</taxon>
        <taxon>Chordata</taxon>
        <taxon>Craniata</taxon>
        <taxon>Vertebrata</taxon>
        <taxon>Euteleostomi</taxon>
        <taxon>Mammalia</taxon>
        <taxon>Eutheria</taxon>
        <taxon>Laurasiatheria</taxon>
        <taxon>Chiroptera</taxon>
        <taxon>Yangochiroptera</taxon>
        <taxon>Vespertilionidae</taxon>
        <taxon>Myotis</taxon>
    </lineage>
</organism>
<dbReference type="PROSITE" id="PS50212">
    <property type="entry name" value="RASGEF_NTER"/>
    <property type="match status" value="1"/>
</dbReference>
<dbReference type="PANTHER" id="PTHR23113:SF186">
    <property type="entry name" value="RAS-GEF DOMAIN-CONTAINING FAMILY MEMBER 1C"/>
    <property type="match status" value="1"/>
</dbReference>
<proteinExistence type="predicted"/>
<name>A0A7J7XJT0_MYOMY</name>
<dbReference type="InterPro" id="IPR036964">
    <property type="entry name" value="RASGEF_cat_dom_sf"/>
</dbReference>
<evidence type="ECO:0000313" key="7">
    <source>
        <dbReference type="Proteomes" id="UP000527355"/>
    </source>
</evidence>
<dbReference type="Pfam" id="PF00617">
    <property type="entry name" value="RasGEF"/>
    <property type="match status" value="1"/>
</dbReference>
<comment type="caution">
    <text evidence="6">The sequence shown here is derived from an EMBL/GenBank/DDBJ whole genome shotgun (WGS) entry which is preliminary data.</text>
</comment>
<dbReference type="InterPro" id="IPR019804">
    <property type="entry name" value="Ras_G-nucl-exch_fac_CS"/>
</dbReference>
<dbReference type="PROSITE" id="PS00720">
    <property type="entry name" value="RASGEF"/>
    <property type="match status" value="1"/>
</dbReference>
<dbReference type="SMART" id="SM00147">
    <property type="entry name" value="RasGEF"/>
    <property type="match status" value="1"/>
</dbReference>
<evidence type="ECO:0000259" key="5">
    <source>
        <dbReference type="PROSITE" id="PS50212"/>
    </source>
</evidence>
<dbReference type="SUPFAM" id="SSF48366">
    <property type="entry name" value="Ras GEF"/>
    <property type="match status" value="1"/>
</dbReference>
<feature type="domain" description="Ras-GEF" evidence="4">
    <location>
        <begin position="200"/>
        <end position="458"/>
    </location>
</feature>
<dbReference type="InterPro" id="IPR000651">
    <property type="entry name" value="Ras-like_Gua-exchang_fac_N"/>
</dbReference>